<keyword evidence="1" id="KW-0140">cGMP</keyword>
<reference evidence="8" key="1">
    <citation type="journal article" date="2021" name="Proc. Natl. Acad. Sci. U.S.A.">
        <title>Three genomes in the algal genus Volvox reveal the fate of a haploid sex-determining region after a transition to homothallism.</title>
        <authorList>
            <person name="Yamamoto K."/>
            <person name="Hamaji T."/>
            <person name="Kawai-Toyooka H."/>
            <person name="Matsuzaki R."/>
            <person name="Takahashi F."/>
            <person name="Nishimura Y."/>
            <person name="Kawachi M."/>
            <person name="Noguchi H."/>
            <person name="Minakuchi Y."/>
            <person name="Umen J.G."/>
            <person name="Toyoda A."/>
            <person name="Nozaki H."/>
        </authorList>
    </citation>
    <scope>NUCLEOTIDE SEQUENCE</scope>
    <source>
        <strain evidence="9">NIES-3785</strain>
        <strain evidence="8">NIES-3786</strain>
    </source>
</reference>
<dbReference type="InterPro" id="IPR018488">
    <property type="entry name" value="cNMP-bd_CS"/>
</dbReference>
<dbReference type="GO" id="GO:0005524">
    <property type="term" value="F:ATP binding"/>
    <property type="evidence" value="ECO:0007669"/>
    <property type="project" value="UniProtKB-KW"/>
</dbReference>
<dbReference type="CDD" id="cd00038">
    <property type="entry name" value="CAP_ED"/>
    <property type="match status" value="1"/>
</dbReference>
<dbReference type="InterPro" id="IPR000595">
    <property type="entry name" value="cNMP-bd_dom"/>
</dbReference>
<feature type="domain" description="Cyclic nucleotide-binding" evidence="7">
    <location>
        <begin position="520"/>
        <end position="555"/>
    </location>
</feature>
<feature type="region of interest" description="Disordered" evidence="5">
    <location>
        <begin position="567"/>
        <end position="603"/>
    </location>
</feature>
<dbReference type="SUPFAM" id="SSF56112">
    <property type="entry name" value="Protein kinase-like (PK-like)"/>
    <property type="match status" value="1"/>
</dbReference>
<evidence type="ECO:0000256" key="4">
    <source>
        <dbReference type="ARBA" id="ARBA00022992"/>
    </source>
</evidence>
<dbReference type="GO" id="GO:0005737">
    <property type="term" value="C:cytoplasm"/>
    <property type="evidence" value="ECO:0007669"/>
    <property type="project" value="TreeGrafter"/>
</dbReference>
<dbReference type="PROSITE" id="PS00108">
    <property type="entry name" value="PROTEIN_KINASE_ST"/>
    <property type="match status" value="1"/>
</dbReference>
<dbReference type="InterPro" id="IPR011009">
    <property type="entry name" value="Kinase-like_dom_sf"/>
</dbReference>
<evidence type="ECO:0000256" key="1">
    <source>
        <dbReference type="ARBA" id="ARBA00022535"/>
    </source>
</evidence>
<dbReference type="Proteomes" id="UP000722791">
    <property type="component" value="Unassembled WGS sequence"/>
</dbReference>
<dbReference type="PROSITE" id="PS50042">
    <property type="entry name" value="CNMP_BINDING_3"/>
    <property type="match status" value="2"/>
</dbReference>
<gene>
    <name evidence="8" type="ORF">Vretifemale_2872</name>
    <name evidence="9" type="ORF">Vretimale_4302</name>
</gene>
<dbReference type="PANTHER" id="PTHR24346:SF77">
    <property type="entry name" value="SERINE THREONINE PROTEIN KINASE"/>
    <property type="match status" value="1"/>
</dbReference>
<dbReference type="Gene3D" id="1.10.510.10">
    <property type="entry name" value="Transferase(Phosphotransferase) domain 1"/>
    <property type="match status" value="1"/>
</dbReference>
<evidence type="ECO:0000256" key="5">
    <source>
        <dbReference type="SAM" id="MobiDB-lite"/>
    </source>
</evidence>
<dbReference type="PROSITE" id="PS50011">
    <property type="entry name" value="PROTEIN_KINASE_DOM"/>
    <property type="match status" value="1"/>
</dbReference>
<dbReference type="SUPFAM" id="SSF51206">
    <property type="entry name" value="cAMP-binding domain-like"/>
    <property type="match status" value="1"/>
</dbReference>
<dbReference type="GO" id="GO:0030553">
    <property type="term" value="F:cGMP binding"/>
    <property type="evidence" value="ECO:0007669"/>
    <property type="project" value="UniProtKB-KW"/>
</dbReference>
<name>A0A8J4BZA4_9CHLO</name>
<dbReference type="InterPro" id="IPR018490">
    <property type="entry name" value="cNMP-bd_dom_sf"/>
</dbReference>
<dbReference type="AlphaFoldDB" id="A0A8J4BZA4"/>
<dbReference type="GO" id="GO:0004674">
    <property type="term" value="F:protein serine/threonine kinase activity"/>
    <property type="evidence" value="ECO:0007669"/>
    <property type="project" value="TreeGrafter"/>
</dbReference>
<evidence type="ECO:0000256" key="2">
    <source>
        <dbReference type="ARBA" id="ARBA00022741"/>
    </source>
</evidence>
<dbReference type="Pfam" id="PF00069">
    <property type="entry name" value="Pkinase"/>
    <property type="match status" value="1"/>
</dbReference>
<feature type="region of interest" description="Disordered" evidence="5">
    <location>
        <begin position="18"/>
        <end position="130"/>
    </location>
</feature>
<protein>
    <submittedName>
        <fullName evidence="8">Uncharacterized protein</fullName>
    </submittedName>
</protein>
<dbReference type="GO" id="GO:0035556">
    <property type="term" value="P:intracellular signal transduction"/>
    <property type="evidence" value="ECO:0007669"/>
    <property type="project" value="TreeGrafter"/>
</dbReference>
<feature type="compositionally biased region" description="Basic and acidic residues" evidence="5">
    <location>
        <begin position="107"/>
        <end position="127"/>
    </location>
</feature>
<dbReference type="InterPro" id="IPR008271">
    <property type="entry name" value="Ser/Thr_kinase_AS"/>
</dbReference>
<dbReference type="InterPro" id="IPR014710">
    <property type="entry name" value="RmlC-like_jellyroll"/>
</dbReference>
<dbReference type="SMART" id="SM00220">
    <property type="entry name" value="S_TKc"/>
    <property type="match status" value="1"/>
</dbReference>
<dbReference type="OrthoDB" id="8693905at2759"/>
<proteinExistence type="predicted"/>
<keyword evidence="4" id="KW-0142">cGMP-binding</keyword>
<dbReference type="EMBL" id="BNCQ01000006">
    <property type="protein sequence ID" value="GIL99008.1"/>
    <property type="molecule type" value="Genomic_DNA"/>
</dbReference>
<evidence type="ECO:0000313" key="8">
    <source>
        <dbReference type="EMBL" id="GIL72516.1"/>
    </source>
</evidence>
<dbReference type="Proteomes" id="UP000747110">
    <property type="component" value="Unassembled WGS sequence"/>
</dbReference>
<feature type="compositionally biased region" description="Low complexity" evidence="5">
    <location>
        <begin position="59"/>
        <end position="85"/>
    </location>
</feature>
<sequence length="736" mass="81456">MGCCSSKDDLASVATVARPESNGLNGHAASAKAASTFEQQQQVKQAAAPAPAPPPPEAPALVQAAATQALPGPSPPQQSAAPQPLYTRPDVQPQTPLTGQALIIAPPRRERSELSKRHGTEYEHEEGSDWDQCSTANFNVEEEAQQRDCDVPVVGASVMEKALHNSLFAQEKHVPGPDNEYKETTTLRIDKVKGNMFVNQYLVVKFLGRGACGKVFLCLNTYDLRLYAMKAVRKVDLESSQPQQQGAKKRNPMEDLKREIMIMKKMKHNNIVTLSEVIDDPAGSKLLLVMEFMEGGPVLTREALEKRERLPESLALQYFRDMVKALDYLHGNKVVHGDLKPENVLMAASGEVKLSDFGCSKVFATGNEYLERCNGTPAFLAPEMMKPNTRYRGRPTDVYALGACLYTLLFGRIPFSAPNLYKLFQVVQNEPVRYPPDVPISEELKDLLKGMLTKNPRERITMLELMKHDWVTMNKKFPLKPYRELREGETQEMHNGVTCGMTFADANPKPDFLMGLANVSLHERKYQEGDIIMRQGETGAYLLYIVSGTVDILVKWATLPRRANNAQATAQQAGQGASSSAARPAGSRPGAHVDEMMDDSDTMSPIVDEESRQHRVNLMRASDKAGAFVRSLQANAGTSRELLIAQRGPGELVGEMALFSKSLLRTASVRCATKVHTRLITHEQLVEYLIANPLAKHQVREVIWKKESEITMVEALVKLTNVQDVIAASLEQAPLF</sequence>
<evidence type="ECO:0000256" key="3">
    <source>
        <dbReference type="ARBA" id="ARBA00022840"/>
    </source>
</evidence>
<feature type="compositionally biased region" description="Low complexity" evidence="5">
    <location>
        <begin position="567"/>
        <end position="590"/>
    </location>
</feature>
<comment type="caution">
    <text evidence="8">The sequence shown here is derived from an EMBL/GenBank/DDBJ whole genome shotgun (WGS) entry which is preliminary data.</text>
</comment>
<keyword evidence="2" id="KW-0547">Nucleotide-binding</keyword>
<feature type="domain" description="Cyclic nucleotide-binding" evidence="7">
    <location>
        <begin position="618"/>
        <end position="706"/>
    </location>
</feature>
<organism evidence="8 10">
    <name type="scientific">Volvox reticuliferus</name>
    <dbReference type="NCBI Taxonomy" id="1737510"/>
    <lineage>
        <taxon>Eukaryota</taxon>
        <taxon>Viridiplantae</taxon>
        <taxon>Chlorophyta</taxon>
        <taxon>core chlorophytes</taxon>
        <taxon>Chlorophyceae</taxon>
        <taxon>CS clade</taxon>
        <taxon>Chlamydomonadales</taxon>
        <taxon>Volvocaceae</taxon>
        <taxon>Volvox</taxon>
    </lineage>
</organism>
<dbReference type="PANTHER" id="PTHR24346">
    <property type="entry name" value="MAP/MICROTUBULE AFFINITY-REGULATING KINASE"/>
    <property type="match status" value="1"/>
</dbReference>
<dbReference type="EMBL" id="BNCP01000004">
    <property type="protein sequence ID" value="GIL72516.1"/>
    <property type="molecule type" value="Genomic_DNA"/>
</dbReference>
<evidence type="ECO:0000259" key="6">
    <source>
        <dbReference type="PROSITE" id="PS50011"/>
    </source>
</evidence>
<evidence type="ECO:0000313" key="9">
    <source>
        <dbReference type="EMBL" id="GIL99008.1"/>
    </source>
</evidence>
<evidence type="ECO:0000259" key="7">
    <source>
        <dbReference type="PROSITE" id="PS50042"/>
    </source>
</evidence>
<feature type="compositionally biased region" description="Low complexity" evidence="5">
    <location>
        <begin position="38"/>
        <end position="49"/>
    </location>
</feature>
<feature type="domain" description="Protein kinase" evidence="6">
    <location>
        <begin position="201"/>
        <end position="471"/>
    </location>
</feature>
<keyword evidence="3" id="KW-0067">ATP-binding</keyword>
<keyword evidence="10" id="KW-1185">Reference proteome</keyword>
<dbReference type="Gene3D" id="2.60.120.10">
    <property type="entry name" value="Jelly Rolls"/>
    <property type="match status" value="1"/>
</dbReference>
<evidence type="ECO:0000313" key="10">
    <source>
        <dbReference type="Proteomes" id="UP000747110"/>
    </source>
</evidence>
<dbReference type="CDD" id="cd14008">
    <property type="entry name" value="STKc_LKB1_CaMKK"/>
    <property type="match status" value="1"/>
</dbReference>
<accession>A0A8J4BZA4</accession>
<dbReference type="PROSITE" id="PS00889">
    <property type="entry name" value="CNMP_BINDING_2"/>
    <property type="match status" value="1"/>
</dbReference>
<dbReference type="InterPro" id="IPR000719">
    <property type="entry name" value="Prot_kinase_dom"/>
</dbReference>
<dbReference type="FunFam" id="1.10.510.10:FF:000571">
    <property type="entry name" value="Maternal embryonic leucine zipper kinase"/>
    <property type="match status" value="1"/>
</dbReference>